<proteinExistence type="predicted"/>
<evidence type="ECO:0000313" key="1">
    <source>
        <dbReference type="EMBL" id="KAA0976125.1"/>
    </source>
</evidence>
<reference evidence="1 2" key="1">
    <citation type="submission" date="2019-07" db="EMBL/GenBank/DDBJ databases">
        <title>Analysis of the biochemical properties, biological activity and biotechnological potential of siderophores and biosurfactants produced by Antarctic psychrotolerant bacteria.</title>
        <authorList>
            <person name="Styczynski M."/>
            <person name="Krucon T."/>
            <person name="Decewicz P."/>
            <person name="Dziewit L."/>
        </authorList>
    </citation>
    <scope>NUCLEOTIDE SEQUENCE [LARGE SCALE GENOMIC DNA]</scope>
    <source>
        <strain evidence="1 2">ANT_H27</strain>
    </source>
</reference>
<organism evidence="1 2">
    <name type="scientific">Paeniglutamicibacter gangotriensis</name>
    <dbReference type="NCBI Taxonomy" id="254787"/>
    <lineage>
        <taxon>Bacteria</taxon>
        <taxon>Bacillati</taxon>
        <taxon>Actinomycetota</taxon>
        <taxon>Actinomycetes</taxon>
        <taxon>Micrococcales</taxon>
        <taxon>Micrococcaceae</taxon>
        <taxon>Paeniglutamicibacter</taxon>
    </lineage>
</organism>
<sequence length="59" mass="6862">MTAAPRGPVEITPRGVERRDVFDRLLRALKDRADVRGAAEARNEEWLLSHEELMREFDL</sequence>
<dbReference type="AlphaFoldDB" id="A0A5B0ED27"/>
<evidence type="ECO:0000313" key="2">
    <source>
        <dbReference type="Proteomes" id="UP000323856"/>
    </source>
</evidence>
<dbReference type="OrthoDB" id="3268180at2"/>
<accession>A0A5B0ED27</accession>
<name>A0A5B0ED27_9MICC</name>
<comment type="caution">
    <text evidence="1">The sequence shown here is derived from an EMBL/GenBank/DDBJ whole genome shotgun (WGS) entry which is preliminary data.</text>
</comment>
<gene>
    <name evidence="1" type="ORF">FQ154_12370</name>
</gene>
<protein>
    <submittedName>
        <fullName evidence="1">Prevent-host-death family protein</fullName>
    </submittedName>
</protein>
<dbReference type="EMBL" id="VOBL01000012">
    <property type="protein sequence ID" value="KAA0976125.1"/>
    <property type="molecule type" value="Genomic_DNA"/>
</dbReference>
<dbReference type="Proteomes" id="UP000323856">
    <property type="component" value="Unassembled WGS sequence"/>
</dbReference>